<dbReference type="Pfam" id="PF14559">
    <property type="entry name" value="TPR_19"/>
    <property type="match status" value="1"/>
</dbReference>
<dbReference type="OrthoDB" id="9814069at2"/>
<sequence length="351" mass="39120">MDFITFPLIAILSIFGLGLYTGYDSIVFDPISSPKWAQEQGYSPRVLTRQLTDEIRAVRVGAGSRLRSIDLGNEDKDESLAEIGEYFEIQVLVNAARKYVGVVKMTISGELFDVDDEHVMLRIRITDRAGKVRSNQFTGARTDLPLLLKQAGFETVKTVDPYIAALYVRATEQKSASADFAKTYEMIEHCFSAMPESEQPLIFNLWGRTLFLQKKYEEAIAIFGRATELDPTLSLPYLNIGQSLNRLNRPLEALDMLEIAGRLEPNAVMIREERATAYEAMGRPEDAIAELSLGTELAPDNPTLHARLGRLLMASGRTDEASAALRKALRLAPTDRSISGDLEKAMKPRQT</sequence>
<evidence type="ECO:0000313" key="2">
    <source>
        <dbReference type="EMBL" id="GEO38296.1"/>
    </source>
</evidence>
<dbReference type="SUPFAM" id="SSF48452">
    <property type="entry name" value="TPR-like"/>
    <property type="match status" value="1"/>
</dbReference>
<protein>
    <submittedName>
        <fullName evidence="2">Uncharacterized protein</fullName>
    </submittedName>
</protein>
<feature type="repeat" description="TPR" evidence="1">
    <location>
        <begin position="302"/>
        <end position="335"/>
    </location>
</feature>
<dbReference type="AlphaFoldDB" id="A0A512DPA8"/>
<keyword evidence="1" id="KW-0802">TPR repeat</keyword>
<dbReference type="SMART" id="SM00028">
    <property type="entry name" value="TPR"/>
    <property type="match status" value="4"/>
</dbReference>
<dbReference type="PANTHER" id="PTHR12558">
    <property type="entry name" value="CELL DIVISION CYCLE 16,23,27"/>
    <property type="match status" value="1"/>
</dbReference>
<dbReference type="Proteomes" id="UP000321523">
    <property type="component" value="Unassembled WGS sequence"/>
</dbReference>
<dbReference type="EMBL" id="BJYZ01000009">
    <property type="protein sequence ID" value="GEO38296.1"/>
    <property type="molecule type" value="Genomic_DNA"/>
</dbReference>
<dbReference type="InterPro" id="IPR011990">
    <property type="entry name" value="TPR-like_helical_dom_sf"/>
</dbReference>
<comment type="caution">
    <text evidence="2">The sequence shown here is derived from an EMBL/GenBank/DDBJ whole genome shotgun (WGS) entry which is preliminary data.</text>
</comment>
<evidence type="ECO:0000256" key="1">
    <source>
        <dbReference type="PROSITE-ProRule" id="PRU00339"/>
    </source>
</evidence>
<gene>
    <name evidence="2" type="ORF">SAE02_24440</name>
</gene>
<reference evidence="2 3" key="1">
    <citation type="submission" date="2019-07" db="EMBL/GenBank/DDBJ databases">
        <title>Whole genome shotgun sequence of Skermanella aerolata NBRC 106429.</title>
        <authorList>
            <person name="Hosoyama A."/>
            <person name="Uohara A."/>
            <person name="Ohji S."/>
            <person name="Ichikawa N."/>
        </authorList>
    </citation>
    <scope>NUCLEOTIDE SEQUENCE [LARGE SCALE GENOMIC DNA]</scope>
    <source>
        <strain evidence="2 3">NBRC 106429</strain>
    </source>
</reference>
<feature type="repeat" description="TPR" evidence="1">
    <location>
        <begin position="200"/>
        <end position="233"/>
    </location>
</feature>
<dbReference type="InterPro" id="IPR019734">
    <property type="entry name" value="TPR_rpt"/>
</dbReference>
<dbReference type="PROSITE" id="PS50005">
    <property type="entry name" value="TPR"/>
    <property type="match status" value="2"/>
</dbReference>
<dbReference type="Pfam" id="PF13181">
    <property type="entry name" value="TPR_8"/>
    <property type="match status" value="1"/>
</dbReference>
<proteinExistence type="predicted"/>
<organism evidence="2 3">
    <name type="scientific">Skermanella aerolata</name>
    <dbReference type="NCBI Taxonomy" id="393310"/>
    <lineage>
        <taxon>Bacteria</taxon>
        <taxon>Pseudomonadati</taxon>
        <taxon>Pseudomonadota</taxon>
        <taxon>Alphaproteobacteria</taxon>
        <taxon>Rhodospirillales</taxon>
        <taxon>Azospirillaceae</taxon>
        <taxon>Skermanella</taxon>
    </lineage>
</organism>
<dbReference type="Gene3D" id="1.25.40.10">
    <property type="entry name" value="Tetratricopeptide repeat domain"/>
    <property type="match status" value="1"/>
</dbReference>
<accession>A0A512DPA8</accession>
<dbReference type="RefSeq" id="WP_044428166.1">
    <property type="nucleotide sequence ID" value="NZ_BJYZ01000009.1"/>
</dbReference>
<evidence type="ECO:0000313" key="3">
    <source>
        <dbReference type="Proteomes" id="UP000321523"/>
    </source>
</evidence>
<keyword evidence="3" id="KW-1185">Reference proteome</keyword>
<dbReference type="PANTHER" id="PTHR12558:SF13">
    <property type="entry name" value="CELL DIVISION CYCLE PROTEIN 27 HOMOLOG"/>
    <property type="match status" value="1"/>
</dbReference>
<name>A0A512DPA8_9PROT</name>